<dbReference type="GO" id="GO:0003677">
    <property type="term" value="F:DNA binding"/>
    <property type="evidence" value="ECO:0007669"/>
    <property type="project" value="UniProtKB-KW"/>
</dbReference>
<dbReference type="CDD" id="cd01109">
    <property type="entry name" value="HTH_YyaN"/>
    <property type="match status" value="1"/>
</dbReference>
<dbReference type="InterPro" id="IPR000551">
    <property type="entry name" value="MerR-type_HTH_dom"/>
</dbReference>
<accession>A0A0J8GAR0</accession>
<dbReference type="PANTHER" id="PTHR30204">
    <property type="entry name" value="REDOX-CYCLING DRUG-SENSING TRANSCRIPTIONAL ACTIVATOR SOXR"/>
    <property type="match status" value="1"/>
</dbReference>
<feature type="coiled-coil region" evidence="2">
    <location>
        <begin position="79"/>
        <end position="110"/>
    </location>
</feature>
<comment type="caution">
    <text evidence="4">The sequence shown here is derived from an EMBL/GenBank/DDBJ whole genome shotgun (WGS) entry which is preliminary data.</text>
</comment>
<dbReference type="Gene3D" id="1.10.1660.10">
    <property type="match status" value="1"/>
</dbReference>
<keyword evidence="2" id="KW-0175">Coiled coil</keyword>
<keyword evidence="5" id="KW-1185">Reference proteome</keyword>
<evidence type="ECO:0000256" key="1">
    <source>
        <dbReference type="ARBA" id="ARBA00023125"/>
    </source>
</evidence>
<dbReference type="Pfam" id="PF13411">
    <property type="entry name" value="MerR_1"/>
    <property type="match status" value="1"/>
</dbReference>
<dbReference type="InterPro" id="IPR009061">
    <property type="entry name" value="DNA-bd_dom_put_sf"/>
</dbReference>
<sequence>MSLSIKEASEQVGLSAYTIRYYESVGLIPFLLRDENNNRVFDEEALHWLDLLVCLRRTGMPLAKQKQIVELTKKGNYTVKDRIDVLKEHRKELEKKQQELDLAFQKIEAKLACYEDMTQ</sequence>
<dbReference type="InterPro" id="IPR047057">
    <property type="entry name" value="MerR_fam"/>
</dbReference>
<dbReference type="PANTHER" id="PTHR30204:SF83">
    <property type="entry name" value="TRANSCRIPTIONAL REGULATOR, MERR FAMILY"/>
    <property type="match status" value="1"/>
</dbReference>
<dbReference type="AlphaFoldDB" id="A0A0J8GAR0"/>
<proteinExistence type="predicted"/>
<feature type="domain" description="HTH merR-type" evidence="3">
    <location>
        <begin position="1"/>
        <end position="71"/>
    </location>
</feature>
<keyword evidence="1" id="KW-0238">DNA-binding</keyword>
<organism evidence="4 5">
    <name type="scientific">Listeria fleischmannii 1991</name>
    <dbReference type="NCBI Taxonomy" id="1430899"/>
    <lineage>
        <taxon>Bacteria</taxon>
        <taxon>Bacillati</taxon>
        <taxon>Bacillota</taxon>
        <taxon>Bacilli</taxon>
        <taxon>Bacillales</taxon>
        <taxon>Listeriaceae</taxon>
        <taxon>Listeria</taxon>
    </lineage>
</organism>
<dbReference type="SMART" id="SM00422">
    <property type="entry name" value="HTH_MERR"/>
    <property type="match status" value="1"/>
</dbReference>
<dbReference type="PATRIC" id="fig|1430899.3.peg.1446"/>
<evidence type="ECO:0000313" key="4">
    <source>
        <dbReference type="EMBL" id="KMT59720.1"/>
    </source>
</evidence>
<gene>
    <name evidence="4" type="ORF">X560_1249</name>
</gene>
<evidence type="ECO:0000256" key="2">
    <source>
        <dbReference type="SAM" id="Coils"/>
    </source>
</evidence>
<evidence type="ECO:0000259" key="3">
    <source>
        <dbReference type="PROSITE" id="PS50937"/>
    </source>
</evidence>
<dbReference type="PROSITE" id="PS50937">
    <property type="entry name" value="HTH_MERR_2"/>
    <property type="match status" value="1"/>
</dbReference>
<reference evidence="4 5" key="1">
    <citation type="journal article" date="2015" name="Genome Biol. Evol.">
        <title>Comparative Genomics of Listeria Sensu Lato: Genus-Wide Differences in Evolutionary Dynamics and the Progressive Gain of Complex, Potentially Pathogenicity-Related Traits through Lateral Gene Transfer.</title>
        <authorList>
            <person name="Chiara M."/>
            <person name="Caruso M."/>
            <person name="D'Erchia A.M."/>
            <person name="Manzari C."/>
            <person name="Fraccalvieri R."/>
            <person name="Goffredo E."/>
            <person name="Latorre L."/>
            <person name="Miccolupo A."/>
            <person name="Padalino I."/>
            <person name="Santagada G."/>
            <person name="Chiocco D."/>
            <person name="Pesole G."/>
            <person name="Horner D.S."/>
            <person name="Parisi A."/>
        </authorList>
    </citation>
    <scope>NUCLEOTIDE SEQUENCE [LARGE SCALE GENOMIC DNA]</scope>
    <source>
        <strain evidence="4 5">1991</strain>
    </source>
</reference>
<name>A0A0J8GAR0_9LIST</name>
<dbReference type="EMBL" id="AZHO01000014">
    <property type="protein sequence ID" value="KMT59720.1"/>
    <property type="molecule type" value="Genomic_DNA"/>
</dbReference>
<dbReference type="RefSeq" id="WP_007476032.1">
    <property type="nucleotide sequence ID" value="NZ_KQ130615.1"/>
</dbReference>
<dbReference type="OrthoDB" id="9811174at2"/>
<protein>
    <submittedName>
        <fullName evidence="4">Putative transcriptional regulator</fullName>
    </submittedName>
</protein>
<dbReference type="GO" id="GO:0003700">
    <property type="term" value="F:DNA-binding transcription factor activity"/>
    <property type="evidence" value="ECO:0007669"/>
    <property type="project" value="InterPro"/>
</dbReference>
<dbReference type="Proteomes" id="UP000052258">
    <property type="component" value="Unassembled WGS sequence"/>
</dbReference>
<dbReference type="SUPFAM" id="SSF46955">
    <property type="entry name" value="Putative DNA-binding domain"/>
    <property type="match status" value="1"/>
</dbReference>
<evidence type="ECO:0000313" key="5">
    <source>
        <dbReference type="Proteomes" id="UP000052258"/>
    </source>
</evidence>